<feature type="region of interest" description="Disordered" evidence="8">
    <location>
        <begin position="1"/>
        <end position="23"/>
    </location>
</feature>
<evidence type="ECO:0000256" key="3">
    <source>
        <dbReference type="ARBA" id="ARBA00022692"/>
    </source>
</evidence>
<evidence type="ECO:0000256" key="7">
    <source>
        <dbReference type="ARBA" id="ARBA00023136"/>
    </source>
</evidence>
<feature type="transmembrane region" description="Helical" evidence="9">
    <location>
        <begin position="97"/>
        <end position="121"/>
    </location>
</feature>
<dbReference type="PANTHER" id="PTHR11654">
    <property type="entry name" value="OLIGOPEPTIDE TRANSPORTER-RELATED"/>
    <property type="match status" value="1"/>
</dbReference>
<keyword evidence="5" id="KW-0571">Peptide transport</keyword>
<keyword evidence="6 9" id="KW-1133">Transmembrane helix</keyword>
<evidence type="ECO:0000256" key="1">
    <source>
        <dbReference type="ARBA" id="ARBA00004141"/>
    </source>
</evidence>
<dbReference type="EMBL" id="WBNM01001027">
    <property type="protein sequence ID" value="NXP69769.1"/>
    <property type="molecule type" value="Genomic_DNA"/>
</dbReference>
<dbReference type="GO" id="GO:0016020">
    <property type="term" value="C:membrane"/>
    <property type="evidence" value="ECO:0007669"/>
    <property type="project" value="UniProtKB-SubCell"/>
</dbReference>
<accession>A0A852BMN4</accession>
<name>A0A852BMN4_9PICI</name>
<dbReference type="AlphaFoldDB" id="A0A852BMN4"/>
<dbReference type="Proteomes" id="UP000611227">
    <property type="component" value="Unassembled WGS sequence"/>
</dbReference>
<feature type="transmembrane region" description="Helical" evidence="9">
    <location>
        <begin position="230"/>
        <end position="255"/>
    </location>
</feature>
<evidence type="ECO:0000256" key="8">
    <source>
        <dbReference type="SAM" id="MobiDB-lite"/>
    </source>
</evidence>
<keyword evidence="4" id="KW-0813">Transport</keyword>
<gene>
    <name evidence="10" type="primary">Slc15a3</name>
    <name evidence="10" type="ORF">RAMSUL_R14130</name>
</gene>
<dbReference type="InterPro" id="IPR000109">
    <property type="entry name" value="POT_fam"/>
</dbReference>
<dbReference type="SUPFAM" id="SSF103473">
    <property type="entry name" value="MFS general substrate transporter"/>
    <property type="match status" value="1"/>
</dbReference>
<feature type="transmembrane region" description="Helical" evidence="9">
    <location>
        <begin position="202"/>
        <end position="223"/>
    </location>
</feature>
<proteinExistence type="inferred from homology"/>
<comment type="caution">
    <text evidence="10">The sequence shown here is derived from an EMBL/GenBank/DDBJ whole genome shotgun (WGS) entry which is preliminary data.</text>
</comment>
<evidence type="ECO:0000313" key="11">
    <source>
        <dbReference type="Proteomes" id="UP000611227"/>
    </source>
</evidence>
<dbReference type="GO" id="GO:0015293">
    <property type="term" value="F:symporter activity"/>
    <property type="evidence" value="ECO:0007669"/>
    <property type="project" value="UniProtKB-KW"/>
</dbReference>
<keyword evidence="5" id="KW-0653">Protein transport</keyword>
<keyword evidence="11" id="KW-1185">Reference proteome</keyword>
<evidence type="ECO:0000256" key="2">
    <source>
        <dbReference type="ARBA" id="ARBA00005982"/>
    </source>
</evidence>
<reference evidence="10" key="1">
    <citation type="submission" date="2019-09" db="EMBL/GenBank/DDBJ databases">
        <title>Bird 10,000 Genomes (B10K) Project - Family phase.</title>
        <authorList>
            <person name="Zhang G."/>
        </authorList>
    </citation>
    <scope>NUCLEOTIDE SEQUENCE</scope>
    <source>
        <strain evidence="10">B10K-DU-001-30</strain>
        <tissue evidence="10">Muscle</tissue>
    </source>
</reference>
<keyword evidence="4" id="KW-0769">Symport</keyword>
<dbReference type="GO" id="GO:0015833">
    <property type="term" value="P:peptide transport"/>
    <property type="evidence" value="ECO:0007669"/>
    <property type="project" value="UniProtKB-KW"/>
</dbReference>
<evidence type="ECO:0000256" key="9">
    <source>
        <dbReference type="SAM" id="Phobius"/>
    </source>
</evidence>
<dbReference type="Gene3D" id="1.20.1250.20">
    <property type="entry name" value="MFS general substrate transporter like domains"/>
    <property type="match status" value="1"/>
</dbReference>
<evidence type="ECO:0000256" key="5">
    <source>
        <dbReference type="ARBA" id="ARBA00022856"/>
    </source>
</evidence>
<evidence type="ECO:0000256" key="4">
    <source>
        <dbReference type="ARBA" id="ARBA00022847"/>
    </source>
</evidence>
<protein>
    <submittedName>
        <fullName evidence="10">S15A3 protein</fullName>
    </submittedName>
</protein>
<organism evidence="10 11">
    <name type="scientific">Ramphastos sulfuratus</name>
    <dbReference type="NCBI Taxonomy" id="322582"/>
    <lineage>
        <taxon>Eukaryota</taxon>
        <taxon>Metazoa</taxon>
        <taxon>Chordata</taxon>
        <taxon>Craniata</taxon>
        <taxon>Vertebrata</taxon>
        <taxon>Euteleostomi</taxon>
        <taxon>Archelosauria</taxon>
        <taxon>Archosauria</taxon>
        <taxon>Dinosauria</taxon>
        <taxon>Saurischia</taxon>
        <taxon>Theropoda</taxon>
        <taxon>Coelurosauria</taxon>
        <taxon>Aves</taxon>
        <taxon>Neognathae</taxon>
        <taxon>Neoaves</taxon>
        <taxon>Telluraves</taxon>
        <taxon>Coraciimorphae</taxon>
        <taxon>Piciformes</taxon>
        <taxon>Ramphastidae</taxon>
        <taxon>Ramphastos</taxon>
    </lineage>
</organism>
<keyword evidence="7 9" id="KW-0472">Membrane</keyword>
<evidence type="ECO:0000256" key="6">
    <source>
        <dbReference type="ARBA" id="ARBA00022989"/>
    </source>
</evidence>
<dbReference type="Pfam" id="PF00854">
    <property type="entry name" value="PTR2"/>
    <property type="match status" value="1"/>
</dbReference>
<dbReference type="InterPro" id="IPR036259">
    <property type="entry name" value="MFS_trans_sf"/>
</dbReference>
<comment type="similarity">
    <text evidence="2">Belongs to the major facilitator superfamily. Proton-dependent oligopeptide transporter (POT/PTR) (TC 2.A.17) family.</text>
</comment>
<comment type="subcellular location">
    <subcellularLocation>
        <location evidence="1">Membrane</location>
        <topology evidence="1">Multi-pass membrane protein</topology>
    </subcellularLocation>
</comment>
<evidence type="ECO:0000313" key="10">
    <source>
        <dbReference type="EMBL" id="NXP69769.1"/>
    </source>
</evidence>
<keyword evidence="3 9" id="KW-0812">Transmembrane</keyword>
<feature type="non-terminal residue" evidence="10">
    <location>
        <position position="1"/>
    </location>
</feature>
<feature type="non-terminal residue" evidence="10">
    <location>
        <position position="556"/>
    </location>
</feature>
<sequence length="556" mass="59634">QDQPRGQNEARMGDNGERSPLLGVGTAPKGPGAACVAVLVAEALQKVAFCSISTSLVPYLSSSSTFGWRGTQAAQASLLFLGASDLLSPVGGWLADVYLGCHGTLLLSFSLCLLVACLLPVTTTLDGRLSLCGQLPAGTIQNCSWNHGGTCQGQPPELYCAPTIYTSLLLLALGVSSIKANLGPFGTDQVLGQAGNATWCFFNWFSWSTSLGAAFSLLLVASVQHSISFLAAYLIPVACLALALLFLLAAPTFIIQPPVGSQVSSMIKLALKTFGCARLEKMRASADRWEAEDLLPSSRTQPGAPSAEEDLANFQVLSRLLPVVLTFIPHRVVCWQMLSTYHLQGLRLRAPSAFQQGPSTAQAYALPDAWLLLASAVVPLALVPLKNFIFDPFLARRKLLPSALQQMALGMFFSLSSILTAGSLERARLRYVHSEQLVPRLGVAATLPVWWQLPQYLLLGISELFISISTLQFACTEGPKSMKGAVLGLFFFTSGLGSLLGEGLLSLLSDPTRGWVHCPMDPGSRDHCRTDSYFFLLGGVQLTNCLLFSCTSRHYQ</sequence>